<evidence type="ECO:0000256" key="8">
    <source>
        <dbReference type="RuleBase" id="RU000304"/>
    </source>
</evidence>
<keyword evidence="2 8" id="KW-0723">Serine/threonine-protein kinase</keyword>
<keyword evidence="5" id="KW-0418">Kinase</keyword>
<dbReference type="PANTHER" id="PTHR44167">
    <property type="entry name" value="OVARIAN-SPECIFIC SERINE/THREONINE-PROTEIN KINASE LOK-RELATED"/>
    <property type="match status" value="1"/>
</dbReference>
<keyword evidence="11" id="KW-1185">Reference proteome</keyword>
<dbReference type="InterPro" id="IPR008271">
    <property type="entry name" value="Ser/Thr_kinase_AS"/>
</dbReference>
<dbReference type="GO" id="GO:0044773">
    <property type="term" value="P:mitotic DNA damage checkpoint signaling"/>
    <property type="evidence" value="ECO:0007669"/>
    <property type="project" value="TreeGrafter"/>
</dbReference>
<accession>A0A915BGN2</accession>
<evidence type="ECO:0000256" key="4">
    <source>
        <dbReference type="ARBA" id="ARBA00022741"/>
    </source>
</evidence>
<dbReference type="AlphaFoldDB" id="A0A915BGN2"/>
<dbReference type="Gene3D" id="3.30.200.20">
    <property type="entry name" value="Phosphorylase Kinase, domain 1"/>
    <property type="match status" value="1"/>
</dbReference>
<dbReference type="WBParaSite" id="PgR039_g076_t02">
    <property type="protein sequence ID" value="PgR039_g076_t02"/>
    <property type="gene ID" value="PgR039_g076"/>
</dbReference>
<dbReference type="SUPFAM" id="SSF56112">
    <property type="entry name" value="Protein kinase-like (PK-like)"/>
    <property type="match status" value="1"/>
</dbReference>
<dbReference type="EC" id="2.7.11.1" evidence="1"/>
<dbReference type="Pfam" id="PF00069">
    <property type="entry name" value="Pkinase"/>
    <property type="match status" value="2"/>
</dbReference>
<dbReference type="GO" id="GO:0005524">
    <property type="term" value="F:ATP binding"/>
    <property type="evidence" value="ECO:0007669"/>
    <property type="project" value="UniProtKB-UniRule"/>
</dbReference>
<feature type="compositionally biased region" description="Basic and acidic residues" evidence="9">
    <location>
        <begin position="205"/>
        <end position="227"/>
    </location>
</feature>
<keyword evidence="3" id="KW-0808">Transferase</keyword>
<evidence type="ECO:0000256" key="5">
    <source>
        <dbReference type="ARBA" id="ARBA00022777"/>
    </source>
</evidence>
<dbReference type="InterPro" id="IPR017441">
    <property type="entry name" value="Protein_kinase_ATP_BS"/>
</dbReference>
<evidence type="ECO:0000256" key="1">
    <source>
        <dbReference type="ARBA" id="ARBA00012513"/>
    </source>
</evidence>
<evidence type="ECO:0000313" key="11">
    <source>
        <dbReference type="Proteomes" id="UP000887569"/>
    </source>
</evidence>
<evidence type="ECO:0000313" key="12">
    <source>
        <dbReference type="WBParaSite" id="PgR039_g076_t02"/>
    </source>
</evidence>
<dbReference type="PANTHER" id="PTHR44167:SF23">
    <property type="entry name" value="CDC7 KINASE, ISOFORM A-RELATED"/>
    <property type="match status" value="1"/>
</dbReference>
<reference evidence="12 13" key="1">
    <citation type="submission" date="2022-11" db="UniProtKB">
        <authorList>
            <consortium name="WormBaseParasite"/>
        </authorList>
    </citation>
    <scope>IDENTIFICATION</scope>
</reference>
<evidence type="ECO:0000259" key="10">
    <source>
        <dbReference type="PROSITE" id="PS50011"/>
    </source>
</evidence>
<dbReference type="PROSITE" id="PS00107">
    <property type="entry name" value="PROTEIN_KINASE_ATP"/>
    <property type="match status" value="1"/>
</dbReference>
<dbReference type="InterPro" id="IPR000719">
    <property type="entry name" value="Prot_kinase_dom"/>
</dbReference>
<evidence type="ECO:0000256" key="6">
    <source>
        <dbReference type="ARBA" id="ARBA00022840"/>
    </source>
</evidence>
<dbReference type="Gene3D" id="1.10.510.10">
    <property type="entry name" value="Transferase(Phosphotransferase) domain 1"/>
    <property type="match status" value="1"/>
</dbReference>
<dbReference type="WBParaSite" id="PgR039_g076_t03">
    <property type="protein sequence ID" value="PgR039_g076_t03"/>
    <property type="gene ID" value="PgR039_g076"/>
</dbReference>
<evidence type="ECO:0000256" key="2">
    <source>
        <dbReference type="ARBA" id="ARBA00022527"/>
    </source>
</evidence>
<dbReference type="GO" id="GO:0004674">
    <property type="term" value="F:protein serine/threonine kinase activity"/>
    <property type="evidence" value="ECO:0007669"/>
    <property type="project" value="UniProtKB-KW"/>
</dbReference>
<dbReference type="SMART" id="SM00220">
    <property type="entry name" value="S_TKc"/>
    <property type="match status" value="1"/>
</dbReference>
<dbReference type="PROSITE" id="PS50011">
    <property type="entry name" value="PROTEIN_KINASE_DOM"/>
    <property type="match status" value="1"/>
</dbReference>
<feature type="domain" description="Protein kinase" evidence="10">
    <location>
        <begin position="27"/>
        <end position="421"/>
    </location>
</feature>
<keyword evidence="6 7" id="KW-0067">ATP-binding</keyword>
<sequence>MLDGRMIDKKLLHFEEPSSSSWVKDNFIVGDVLGSGTFGTVYAVECRRNPGRFYAMKELTRNSLPKYVATELRILQRCGGVRNIVRMHAAHRDKDRVFIVMDYFEHTSMREILASITTKEIMEYMKNLLSALQYLHSKGIIHRDIKPSNFLFDRERKRFCLIDFGLCEEVNPYRSSVKNPQLRSVNGKQRCAAKRICLDSGNDLRKADSENDESKVTESRKSSEGCRSDPTMKCSCFAQPRVCSICQRRPLHHVNKAGTPGFRAPEVLLKSTEQTPLLDIWAAGITFLSLLCGRHPIMRPADDHEAIAQLSTVFGTLPLQQLASKINSSLLFYPAFPGLDIVKFVRAVRFGIESTPDAHSCLVCSNLFFENACGVCLCKVSEQSSLRGLAPDERQIFEVLKKCLVVDPSQRYSAEMLSALLC</sequence>
<keyword evidence="4 7" id="KW-0547">Nucleotide-binding</keyword>
<feature type="region of interest" description="Disordered" evidence="9">
    <location>
        <begin position="205"/>
        <end position="229"/>
    </location>
</feature>
<evidence type="ECO:0000256" key="3">
    <source>
        <dbReference type="ARBA" id="ARBA00022679"/>
    </source>
</evidence>
<dbReference type="InterPro" id="IPR011009">
    <property type="entry name" value="Kinase-like_dom_sf"/>
</dbReference>
<organism evidence="11 13">
    <name type="scientific">Parascaris univalens</name>
    <name type="common">Nematode worm</name>
    <dbReference type="NCBI Taxonomy" id="6257"/>
    <lineage>
        <taxon>Eukaryota</taxon>
        <taxon>Metazoa</taxon>
        <taxon>Ecdysozoa</taxon>
        <taxon>Nematoda</taxon>
        <taxon>Chromadorea</taxon>
        <taxon>Rhabditida</taxon>
        <taxon>Spirurina</taxon>
        <taxon>Ascaridomorpha</taxon>
        <taxon>Ascaridoidea</taxon>
        <taxon>Ascarididae</taxon>
        <taxon>Parascaris</taxon>
    </lineage>
</organism>
<comment type="similarity">
    <text evidence="8">Belongs to the protein kinase superfamily.</text>
</comment>
<feature type="binding site" evidence="7">
    <location>
        <position position="57"/>
    </location>
    <ligand>
        <name>ATP</name>
        <dbReference type="ChEBI" id="CHEBI:30616"/>
    </ligand>
</feature>
<evidence type="ECO:0000256" key="7">
    <source>
        <dbReference type="PROSITE-ProRule" id="PRU10141"/>
    </source>
</evidence>
<evidence type="ECO:0000313" key="13">
    <source>
        <dbReference type="WBParaSite" id="PgR039_g076_t03"/>
    </source>
</evidence>
<proteinExistence type="inferred from homology"/>
<dbReference type="WBParaSite" id="PgR039_g076_t04">
    <property type="protein sequence ID" value="PgR039_g076_t04"/>
    <property type="gene ID" value="PgR039_g076"/>
</dbReference>
<dbReference type="GO" id="GO:0005634">
    <property type="term" value="C:nucleus"/>
    <property type="evidence" value="ECO:0007669"/>
    <property type="project" value="TreeGrafter"/>
</dbReference>
<protein>
    <recommendedName>
        <fullName evidence="1">non-specific serine/threonine protein kinase</fullName>
        <ecNumber evidence="1">2.7.11.1</ecNumber>
    </recommendedName>
</protein>
<dbReference type="Proteomes" id="UP000887569">
    <property type="component" value="Unplaced"/>
</dbReference>
<name>A0A915BGN2_PARUN</name>
<dbReference type="PROSITE" id="PS00108">
    <property type="entry name" value="PROTEIN_KINASE_ST"/>
    <property type="match status" value="1"/>
</dbReference>
<evidence type="ECO:0000256" key="9">
    <source>
        <dbReference type="SAM" id="MobiDB-lite"/>
    </source>
</evidence>